<dbReference type="GO" id="GO:0004029">
    <property type="term" value="F:aldehyde dehydrogenase (NAD+) activity"/>
    <property type="evidence" value="ECO:0007669"/>
    <property type="project" value="TreeGrafter"/>
</dbReference>
<dbReference type="SUPFAM" id="SSF53720">
    <property type="entry name" value="ALDH-like"/>
    <property type="match status" value="1"/>
</dbReference>
<dbReference type="InterPro" id="IPR029510">
    <property type="entry name" value="Ald_DH_CS_GLU"/>
</dbReference>
<dbReference type="InterPro" id="IPR016161">
    <property type="entry name" value="Ald_DH/histidinol_DH"/>
</dbReference>
<name>A0A1M5KL32_SALEC</name>
<dbReference type="AlphaFoldDB" id="A0A1M5KL32"/>
<dbReference type="Gene3D" id="3.40.309.10">
    <property type="entry name" value="Aldehyde Dehydrogenase, Chain A, domain 2"/>
    <property type="match status" value="1"/>
</dbReference>
<dbReference type="CDD" id="cd07136">
    <property type="entry name" value="ALDH_YwdH-P39616"/>
    <property type="match status" value="1"/>
</dbReference>
<evidence type="ECO:0000313" key="10">
    <source>
        <dbReference type="EMBL" id="SHG53497.1"/>
    </source>
</evidence>
<keyword evidence="8" id="KW-0175">Coiled coil</keyword>
<evidence type="ECO:0000259" key="9">
    <source>
        <dbReference type="Pfam" id="PF00171"/>
    </source>
</evidence>
<sequence>MEETSITQISGYFKAQRDFFASHKTKELDFRKEQLKKLKNAILKYENEINEALWKDLHKSKEEAFLTETSLLIEEISYHLKNLKTWTKPEKVGTPLQLKPSRSKILKEPLGVALIISPWNYPFQLAINPLIGAISAGCCAIVKPSPDTPNVALVIEKMITEIFDSSYVKVMQGDKEVNQELFKHPFDIMFFTGSPRVGKIVMKAAAEHLSRVVLELGGKSPCVVDKSANLKIAGKRIAWGKIINAGQTCIAPDYLLVHREVKAELLKEIKNSFEQFLGEDIQDSKYYGRIVNAEAMERLKTYLDTEAYYGGKTDAKNKYIAPAILDKVKAEDKIMQDEIFGPILPVMEFTELEEAISYINNNEKPLALYYFGNNKTANKVLNQTSSGGACINDTLLHVANHKLPFGGVGNSGMGKYHGKESFLAFTHERGVMSSSTKLDIPVKYPPYKFFSLIKKIIGK</sequence>
<dbReference type="Pfam" id="PF00171">
    <property type="entry name" value="Aldedh"/>
    <property type="match status" value="1"/>
</dbReference>
<dbReference type="FunFam" id="3.40.309.10:FF:000003">
    <property type="entry name" value="Aldehyde dehydrogenase"/>
    <property type="match status" value="1"/>
</dbReference>
<evidence type="ECO:0000256" key="8">
    <source>
        <dbReference type="SAM" id="Coils"/>
    </source>
</evidence>
<evidence type="ECO:0000256" key="5">
    <source>
        <dbReference type="PIRSR" id="PIRSR036492-1"/>
    </source>
</evidence>
<evidence type="ECO:0000256" key="1">
    <source>
        <dbReference type="ARBA" id="ARBA00009986"/>
    </source>
</evidence>
<proteinExistence type="inferred from homology"/>
<evidence type="ECO:0000313" key="11">
    <source>
        <dbReference type="Proteomes" id="UP000183945"/>
    </source>
</evidence>
<dbReference type="InterPro" id="IPR015590">
    <property type="entry name" value="Aldehyde_DH_dom"/>
</dbReference>
<dbReference type="OrthoDB" id="9762913at2"/>
<keyword evidence="3" id="KW-0520">NAD</keyword>
<evidence type="ECO:0000256" key="3">
    <source>
        <dbReference type="ARBA" id="ARBA00023027"/>
    </source>
</evidence>
<evidence type="ECO:0000256" key="2">
    <source>
        <dbReference type="ARBA" id="ARBA00023002"/>
    </source>
</evidence>
<accession>A0A1M5KL32</accession>
<dbReference type="EMBL" id="FQVT01000015">
    <property type="protein sequence ID" value="SHG53497.1"/>
    <property type="molecule type" value="Genomic_DNA"/>
</dbReference>
<dbReference type="FunFam" id="3.40.605.10:FF:000004">
    <property type="entry name" value="Aldehyde dehydrogenase"/>
    <property type="match status" value="1"/>
</dbReference>
<evidence type="ECO:0000256" key="6">
    <source>
        <dbReference type="PROSITE-ProRule" id="PRU10007"/>
    </source>
</evidence>
<dbReference type="PANTHER" id="PTHR43570">
    <property type="entry name" value="ALDEHYDE DEHYDROGENASE"/>
    <property type="match status" value="1"/>
</dbReference>
<keyword evidence="11" id="KW-1185">Reference proteome</keyword>
<dbReference type="GO" id="GO:0005737">
    <property type="term" value="C:cytoplasm"/>
    <property type="evidence" value="ECO:0007669"/>
    <property type="project" value="TreeGrafter"/>
</dbReference>
<protein>
    <recommendedName>
        <fullName evidence="4">Aldehyde dehydrogenase</fullName>
    </recommendedName>
</protein>
<gene>
    <name evidence="10" type="ORF">SAMN05444483_11536</name>
</gene>
<feature type="coiled-coil region" evidence="8">
    <location>
        <begin position="28"/>
        <end position="55"/>
    </location>
</feature>
<evidence type="ECO:0000256" key="4">
    <source>
        <dbReference type="PIRNR" id="PIRNR036492"/>
    </source>
</evidence>
<feature type="domain" description="Aldehyde dehydrogenase" evidence="9">
    <location>
        <begin position="14"/>
        <end position="428"/>
    </location>
</feature>
<keyword evidence="2 4" id="KW-0560">Oxidoreductase</keyword>
<evidence type="ECO:0000256" key="7">
    <source>
        <dbReference type="RuleBase" id="RU003345"/>
    </source>
</evidence>
<dbReference type="RefSeq" id="WP_072881197.1">
    <property type="nucleotide sequence ID" value="NZ_FQVT01000015.1"/>
</dbReference>
<dbReference type="GO" id="GO:0006081">
    <property type="term" value="P:aldehyde metabolic process"/>
    <property type="evidence" value="ECO:0007669"/>
    <property type="project" value="InterPro"/>
</dbReference>
<comment type="similarity">
    <text evidence="1 4 7">Belongs to the aldehyde dehydrogenase family.</text>
</comment>
<dbReference type="Proteomes" id="UP000183945">
    <property type="component" value="Unassembled WGS sequence"/>
</dbReference>
<dbReference type="PROSITE" id="PS00687">
    <property type="entry name" value="ALDEHYDE_DEHYDR_GLU"/>
    <property type="match status" value="1"/>
</dbReference>
<dbReference type="InterPro" id="IPR012394">
    <property type="entry name" value="Aldehyde_DH_NAD(P)"/>
</dbReference>
<organism evidence="10 11">
    <name type="scientific">Salegentibacter echinorum</name>
    <dbReference type="NCBI Taxonomy" id="1073325"/>
    <lineage>
        <taxon>Bacteria</taxon>
        <taxon>Pseudomonadati</taxon>
        <taxon>Bacteroidota</taxon>
        <taxon>Flavobacteriia</taxon>
        <taxon>Flavobacteriales</taxon>
        <taxon>Flavobacteriaceae</taxon>
        <taxon>Salegentibacter</taxon>
    </lineage>
</organism>
<dbReference type="Gene3D" id="3.40.605.10">
    <property type="entry name" value="Aldehyde Dehydrogenase, Chain A, domain 1"/>
    <property type="match status" value="1"/>
</dbReference>
<reference evidence="11" key="1">
    <citation type="submission" date="2016-11" db="EMBL/GenBank/DDBJ databases">
        <authorList>
            <person name="Varghese N."/>
            <person name="Submissions S."/>
        </authorList>
    </citation>
    <scope>NUCLEOTIDE SEQUENCE [LARGE SCALE GENOMIC DNA]</scope>
    <source>
        <strain evidence="11">DSM 24579</strain>
    </source>
</reference>
<dbReference type="STRING" id="1073325.SAMN05444483_11536"/>
<dbReference type="PIRSF" id="PIRSF036492">
    <property type="entry name" value="ALDH"/>
    <property type="match status" value="1"/>
</dbReference>
<feature type="active site" evidence="5 6">
    <location>
        <position position="215"/>
    </location>
</feature>
<dbReference type="InterPro" id="IPR016163">
    <property type="entry name" value="Ald_DH_C"/>
</dbReference>
<dbReference type="InterPro" id="IPR016162">
    <property type="entry name" value="Ald_DH_N"/>
</dbReference>
<dbReference type="PANTHER" id="PTHR43570:SF16">
    <property type="entry name" value="ALDEHYDE DEHYDROGENASE TYPE III, ISOFORM Q"/>
    <property type="match status" value="1"/>
</dbReference>
<feature type="active site" evidence="5">
    <location>
        <position position="249"/>
    </location>
</feature>